<dbReference type="GO" id="GO:0005975">
    <property type="term" value="P:carbohydrate metabolic process"/>
    <property type="evidence" value="ECO:0007669"/>
    <property type="project" value="InterPro"/>
</dbReference>
<dbReference type="Gene3D" id="2.70.98.10">
    <property type="match status" value="1"/>
</dbReference>
<dbReference type="PANTHER" id="PTHR11122">
    <property type="entry name" value="APOSPORY-ASSOCIATED PROTEIN C-RELATED"/>
    <property type="match status" value="1"/>
</dbReference>
<proteinExistence type="evidence at transcript level"/>
<dbReference type="InterPro" id="IPR011013">
    <property type="entry name" value="Gal_mutarotase_sf_dom"/>
</dbReference>
<accession>A0A0F7CYY3</accession>
<dbReference type="EMBL" id="KM584819">
    <property type="protein sequence ID" value="AKG62919.1"/>
    <property type="molecule type" value="mRNA"/>
</dbReference>
<evidence type="ECO:0000256" key="1">
    <source>
        <dbReference type="SAM" id="MobiDB-lite"/>
    </source>
</evidence>
<dbReference type="GO" id="GO:0030246">
    <property type="term" value="F:carbohydrate binding"/>
    <property type="evidence" value="ECO:0007669"/>
    <property type="project" value="InterPro"/>
</dbReference>
<sequence>MANTSLFSPHFTPISSKNPSKLQIPFPSNLPFTHNTSQFSTNMRKFHFPIPAVASIPYQPINIDYLEQEFNGHGVTFESVGDICVAKMTMENGSTVSMMLPSGLITSYKAPMWHGGIIELLHTAVSQGENGRNPVIEGGVSVAIDCESEGLSWSPISWSFRSITGNPRESIQIELITSDSGNKVEVKYIITLEEDVLTSEIVVINSKASPIQLKGCLVSHLTVSTPDATYAIGLEGSDFFNIQPFLSKFSMIPPKSSQKKGDGSGWGVLKGVLAGLGAGNGNDGNELESSSQEEMEGEESDNYKQLDEQMSRIYTSAPRNVTVIDRGRRNSVIVGREGFKELYMLSPGSKNEIYSKYSYICIGQSAMLIPIVIGPEDEWKGRQVLHNPNL</sequence>
<protein>
    <submittedName>
        <fullName evidence="2">NDH-dependent cyclic electron flow 5</fullName>
    </submittedName>
</protein>
<dbReference type="GO" id="GO:0047938">
    <property type="term" value="F:glucose-6-phosphate 1-epimerase activity"/>
    <property type="evidence" value="ECO:0007669"/>
    <property type="project" value="TreeGrafter"/>
</dbReference>
<dbReference type="AlphaFoldDB" id="A0A0F7CYY3"/>
<reference evidence="2" key="1">
    <citation type="journal article" date="2015" name="BMC Plant Biol.">
        <title>NDH expression marks major transitions in plant evolution and reveals coordinate intracellular gene loss.</title>
        <authorList>
            <person name="Ruhlman T.A."/>
            <person name="Chang W.J."/>
            <person name="Chen J.J."/>
            <person name="Huang Y.T."/>
            <person name="Chan M.T."/>
            <person name="Zhang J."/>
            <person name="Liao D.C."/>
            <person name="Blazier J.C."/>
            <person name="Jin X."/>
            <person name="Shih M.C."/>
            <person name="Jansen R.K."/>
            <person name="Lin C.S."/>
        </authorList>
    </citation>
    <scope>NUCLEOTIDE SEQUENCE</scope>
</reference>
<feature type="compositionally biased region" description="Acidic residues" evidence="1">
    <location>
        <begin position="291"/>
        <end position="300"/>
    </location>
</feature>
<dbReference type="InterPro" id="IPR014718">
    <property type="entry name" value="GH-type_carb-bd"/>
</dbReference>
<dbReference type="PANTHER" id="PTHR11122:SF15">
    <property type="entry name" value="PROTEIN NDH-DEPENDENT CYCLIC ELECTRON FLOW 5"/>
    <property type="match status" value="1"/>
</dbReference>
<name>A0A0F7CYY3_9ROSI</name>
<dbReference type="GO" id="GO:0005737">
    <property type="term" value="C:cytoplasm"/>
    <property type="evidence" value="ECO:0007669"/>
    <property type="project" value="TreeGrafter"/>
</dbReference>
<dbReference type="SUPFAM" id="SSF74650">
    <property type="entry name" value="Galactose mutarotase-like"/>
    <property type="match status" value="1"/>
</dbReference>
<feature type="region of interest" description="Disordered" evidence="1">
    <location>
        <begin position="277"/>
        <end position="303"/>
    </location>
</feature>
<evidence type="ECO:0000313" key="2">
    <source>
        <dbReference type="EMBL" id="AKG62919.1"/>
    </source>
</evidence>
<organism evidence="2">
    <name type="scientific">Francoa sonchifolia</name>
    <dbReference type="NCBI Taxonomy" id="23250"/>
    <lineage>
        <taxon>Eukaryota</taxon>
        <taxon>Viridiplantae</taxon>
        <taxon>Streptophyta</taxon>
        <taxon>Embryophyta</taxon>
        <taxon>Tracheophyta</taxon>
        <taxon>Spermatophyta</taxon>
        <taxon>Magnoliopsida</taxon>
        <taxon>eudicotyledons</taxon>
        <taxon>Gunneridae</taxon>
        <taxon>Pentapetalae</taxon>
        <taxon>rosids</taxon>
        <taxon>malvids</taxon>
        <taxon>Geraniales</taxon>
        <taxon>Francoaceae</taxon>
        <taxon>Francoa</taxon>
    </lineage>
</organism>
<gene>
    <name evidence="2" type="primary">NDF5</name>
</gene>